<evidence type="ECO:0000256" key="1">
    <source>
        <dbReference type="SAM" id="MobiDB-lite"/>
    </source>
</evidence>
<dbReference type="InParanoid" id="A0A1Z5KP98"/>
<comment type="caution">
    <text evidence="2">The sequence shown here is derived from an EMBL/GenBank/DDBJ whole genome shotgun (WGS) entry which is preliminary data.</text>
</comment>
<feature type="compositionally biased region" description="Polar residues" evidence="1">
    <location>
        <begin position="321"/>
        <end position="330"/>
    </location>
</feature>
<gene>
    <name evidence="2" type="ORF">FisN_21Hh272</name>
</gene>
<accession>A0A1Z5KP98</accession>
<dbReference type="AlphaFoldDB" id="A0A1Z5KP98"/>
<sequence length="436" mass="48573">MPITGGEFGKEISYLKEPEAKQGVPISNKTPRKCEGESNTGECLIDHIHSLTTRRRVLQFFCCFHTNMKNKSFISTVVVMASCGILSSQAFVVTRPGPAIRTSTSLASWNKFINRFDTIESAGYKSSDTTNPSSIVKTAGFSIKRIHNPKLYIALAVVAGLKWMSLFRNPLYYFFLGFCYKWYRARYVFKIPVWDRQPNWNNVITSKEQEKELKAYTCKKCGSTIFIAKSREFFFEGKTGIGGLGCFNCGAKGKENFIMDRDRIVEDVAEMDDYFEYERPLDFVSRAERRDLLKLTQGDEEKANQILVDRANAQMGIAPTSNAVDASTAESAPEIVSNESGSESEEEGQSVESRTDTAGTDDTVNGDKELESTQFEPVQEKQTSVPISEPVIDENKPVAKAPNSSEGKPKAASNALRPPPPPANEELDLSELDMDL</sequence>
<name>A0A1Z5KP98_FISSO</name>
<protein>
    <submittedName>
        <fullName evidence="2">Uncharacterized protein</fullName>
    </submittedName>
</protein>
<organism evidence="2 3">
    <name type="scientific">Fistulifera solaris</name>
    <name type="common">Oleaginous diatom</name>
    <dbReference type="NCBI Taxonomy" id="1519565"/>
    <lineage>
        <taxon>Eukaryota</taxon>
        <taxon>Sar</taxon>
        <taxon>Stramenopiles</taxon>
        <taxon>Ochrophyta</taxon>
        <taxon>Bacillariophyta</taxon>
        <taxon>Bacillariophyceae</taxon>
        <taxon>Bacillariophycidae</taxon>
        <taxon>Naviculales</taxon>
        <taxon>Naviculaceae</taxon>
        <taxon>Fistulifera</taxon>
    </lineage>
</organism>
<evidence type="ECO:0000313" key="3">
    <source>
        <dbReference type="Proteomes" id="UP000198406"/>
    </source>
</evidence>
<keyword evidence="3" id="KW-1185">Reference proteome</keyword>
<reference evidence="2 3" key="1">
    <citation type="journal article" date="2015" name="Plant Cell">
        <title>Oil accumulation by the oleaginous diatom Fistulifera solaris as revealed by the genome and transcriptome.</title>
        <authorList>
            <person name="Tanaka T."/>
            <person name="Maeda Y."/>
            <person name="Veluchamy A."/>
            <person name="Tanaka M."/>
            <person name="Abida H."/>
            <person name="Marechal E."/>
            <person name="Bowler C."/>
            <person name="Muto M."/>
            <person name="Sunaga Y."/>
            <person name="Tanaka M."/>
            <person name="Yoshino T."/>
            <person name="Taniguchi T."/>
            <person name="Fukuda Y."/>
            <person name="Nemoto M."/>
            <person name="Matsumoto M."/>
            <person name="Wong P.S."/>
            <person name="Aburatani S."/>
            <person name="Fujibuchi W."/>
        </authorList>
    </citation>
    <scope>NUCLEOTIDE SEQUENCE [LARGE SCALE GENOMIC DNA]</scope>
    <source>
        <strain evidence="2 3">JPCC DA0580</strain>
    </source>
</reference>
<dbReference type="EMBL" id="BDSP01000260">
    <property type="protein sequence ID" value="GAX27922.1"/>
    <property type="molecule type" value="Genomic_DNA"/>
</dbReference>
<feature type="region of interest" description="Disordered" evidence="1">
    <location>
        <begin position="321"/>
        <end position="436"/>
    </location>
</feature>
<evidence type="ECO:0000313" key="2">
    <source>
        <dbReference type="EMBL" id="GAX27922.1"/>
    </source>
</evidence>
<feature type="compositionally biased region" description="Acidic residues" evidence="1">
    <location>
        <begin position="425"/>
        <end position="436"/>
    </location>
</feature>
<feature type="compositionally biased region" description="Polar residues" evidence="1">
    <location>
        <begin position="372"/>
        <end position="386"/>
    </location>
</feature>
<dbReference type="Proteomes" id="UP000198406">
    <property type="component" value="Unassembled WGS sequence"/>
</dbReference>
<proteinExistence type="predicted"/>
<dbReference type="OrthoDB" id="43142at2759"/>